<organism evidence="1 2">
    <name type="scientific">Alienimonas chondri</name>
    <dbReference type="NCBI Taxonomy" id="2681879"/>
    <lineage>
        <taxon>Bacteria</taxon>
        <taxon>Pseudomonadati</taxon>
        <taxon>Planctomycetota</taxon>
        <taxon>Planctomycetia</taxon>
        <taxon>Planctomycetales</taxon>
        <taxon>Planctomycetaceae</taxon>
        <taxon>Alienimonas</taxon>
    </lineage>
</organism>
<evidence type="ECO:0000313" key="1">
    <source>
        <dbReference type="EMBL" id="NNJ25785.1"/>
    </source>
</evidence>
<protein>
    <submittedName>
        <fullName evidence="1">Uncharacterized protein</fullName>
    </submittedName>
</protein>
<name>A0ABX1VCY6_9PLAN</name>
<reference evidence="1 2" key="1">
    <citation type="journal article" date="2020" name="Syst. Appl. Microbiol.">
        <title>Alienimonas chondri sp. nov., a novel planctomycete isolated from the biofilm of the red alga Chondrus crispus.</title>
        <authorList>
            <person name="Vitorino I."/>
            <person name="Albuquerque L."/>
            <person name="Wiegand S."/>
            <person name="Kallscheuer N."/>
            <person name="da Costa M.S."/>
            <person name="Lobo-da-Cunha A."/>
            <person name="Jogler C."/>
            <person name="Lage O.M."/>
        </authorList>
    </citation>
    <scope>NUCLEOTIDE SEQUENCE [LARGE SCALE GENOMIC DNA]</scope>
    <source>
        <strain evidence="1 2">LzC2</strain>
    </source>
</reference>
<gene>
    <name evidence="1" type="ORF">LzC2_18590</name>
</gene>
<evidence type="ECO:0000313" key="2">
    <source>
        <dbReference type="Proteomes" id="UP000609651"/>
    </source>
</evidence>
<comment type="caution">
    <text evidence="1">The sequence shown here is derived from an EMBL/GenBank/DDBJ whole genome shotgun (WGS) entry which is preliminary data.</text>
</comment>
<sequence>MTFYFVNYNIGSDATRVALIETLEELNGHHLAESLWCVRVDDVDSAKVRDYICRELTDYITRENDWVIHRRAAEFPTDLHVAGGVRAVGVGLQQDAGPHQQASGVRAGADQAVERLPLLASEPDRDFKGRSHWKSSVRNRCGGYPADLISCNEPLEGG</sequence>
<dbReference type="RefSeq" id="WP_171186144.1">
    <property type="nucleotide sequence ID" value="NZ_WTPX01000049.1"/>
</dbReference>
<accession>A0ABX1VCY6</accession>
<keyword evidence="2" id="KW-1185">Reference proteome</keyword>
<dbReference type="Proteomes" id="UP000609651">
    <property type="component" value="Unassembled WGS sequence"/>
</dbReference>
<proteinExistence type="predicted"/>
<dbReference type="EMBL" id="WTPX01000049">
    <property type="protein sequence ID" value="NNJ25785.1"/>
    <property type="molecule type" value="Genomic_DNA"/>
</dbReference>